<accession>A0A0S4MQ33</accession>
<reference evidence="1" key="2">
    <citation type="submission" date="2015-11" db="EMBL/GenBank/DDBJ databases">
        <authorList>
            <person name="Zhang Y."/>
            <person name="Guo Z."/>
        </authorList>
    </citation>
    <scope>NUCLEOTIDE SEQUENCE</scope>
</reference>
<protein>
    <submittedName>
        <fullName evidence="1">Disease resistance gene analog PIC12</fullName>
    </submittedName>
</protein>
<proteinExistence type="predicted"/>
<sequence length="91" mass="10223">MKCLGIVRWATIRELYPRNGGVDTDEFDLSGKCNALILLADVIENHEIVADNAPDLFCSLSTIENFFVLIYTELNDLDSSFNETSSYLRTA</sequence>
<organism evidence="1 2">
    <name type="scientific">Echinococcus multilocularis</name>
    <name type="common">Fox tapeworm</name>
    <dbReference type="NCBI Taxonomy" id="6211"/>
    <lineage>
        <taxon>Eukaryota</taxon>
        <taxon>Metazoa</taxon>
        <taxon>Spiralia</taxon>
        <taxon>Lophotrochozoa</taxon>
        <taxon>Platyhelminthes</taxon>
        <taxon>Cestoda</taxon>
        <taxon>Eucestoda</taxon>
        <taxon>Cyclophyllidea</taxon>
        <taxon>Taeniidae</taxon>
        <taxon>Echinococcus</taxon>
    </lineage>
</organism>
<name>A0A0S4MQ33_ECHMU</name>
<keyword evidence="2" id="KW-1185">Reference proteome</keyword>
<reference evidence="1" key="1">
    <citation type="journal article" date="2013" name="Nature">
        <title>The genomes of four tapeworm species reveal adaptations to parasitism.</title>
        <authorList>
            <person name="Tsai I.J."/>
            <person name="Zarowiecki M."/>
            <person name="Holroyd N."/>
            <person name="Garciarrubio A."/>
            <person name="Sanchez-Flores A."/>
            <person name="Brooks K.L."/>
            <person name="Tracey A."/>
            <person name="Bobes R.J."/>
            <person name="Fragoso G."/>
            <person name="Sciutto E."/>
            <person name="Aslett M."/>
            <person name="Beasley H."/>
            <person name="Bennett H.M."/>
            <person name="Cai J."/>
            <person name="Camicia F."/>
            <person name="Clark R."/>
            <person name="Cucher M."/>
            <person name="De Silva N."/>
            <person name="Day T.A."/>
            <person name="Deplazes P."/>
            <person name="Estrada K."/>
            <person name="Fernandez C."/>
            <person name="Holland P.W."/>
            <person name="Hou J."/>
            <person name="Hu S."/>
            <person name="Huckvale T."/>
            <person name="Hung S.S."/>
            <person name="Kamenetzky L."/>
            <person name="Keane J.A."/>
            <person name="Kiss F."/>
            <person name="Koziol U."/>
            <person name="Lambert O."/>
            <person name="Liu K."/>
            <person name="Luo X."/>
            <person name="Luo Y."/>
            <person name="Macchiaroli N."/>
            <person name="Nichol S."/>
            <person name="Paps J."/>
            <person name="Parkinson J."/>
            <person name="Pouchkina-Stantcheva N."/>
            <person name="Riddiford N."/>
            <person name="Rosenzvit M."/>
            <person name="Salinas G."/>
            <person name="Wasmuth J.D."/>
            <person name="Zamanian M."/>
            <person name="Zheng Y."/>
            <person name="Cai X."/>
            <person name="Soberon X."/>
            <person name="Olson P.D."/>
            <person name="Laclette J.P."/>
            <person name="Brehm K."/>
            <person name="Berriman M."/>
            <person name="Garciarrubio A."/>
            <person name="Bobes R.J."/>
            <person name="Fragoso G."/>
            <person name="Sanchez-Flores A."/>
            <person name="Estrada K."/>
            <person name="Cevallos M.A."/>
            <person name="Morett E."/>
            <person name="Gonzalez V."/>
            <person name="Portillo T."/>
            <person name="Ochoa-Leyva A."/>
            <person name="Jose M.V."/>
            <person name="Sciutto E."/>
            <person name="Landa A."/>
            <person name="Jimenez L."/>
            <person name="Valdes V."/>
            <person name="Carrero J.C."/>
            <person name="Larralde C."/>
            <person name="Morales-Montor J."/>
            <person name="Limon-Lason J."/>
            <person name="Soberon X."/>
            <person name="Laclette J.P."/>
        </authorList>
    </citation>
    <scope>NUCLEOTIDE SEQUENCE [LARGE SCALE GENOMIC DNA]</scope>
</reference>
<evidence type="ECO:0000313" key="2">
    <source>
        <dbReference type="Proteomes" id="UP000017246"/>
    </source>
</evidence>
<dbReference type="EMBL" id="LN902845">
    <property type="protein sequence ID" value="CUT98990.1"/>
    <property type="molecule type" value="Genomic_DNA"/>
</dbReference>
<dbReference type="AlphaFoldDB" id="A0A0S4MQ33"/>
<evidence type="ECO:0000313" key="1">
    <source>
        <dbReference type="EMBL" id="CUT98990.1"/>
    </source>
</evidence>
<dbReference type="Proteomes" id="UP000017246">
    <property type="component" value="Unassembled WGS sequence"/>
</dbReference>